<name>A0A1I5Z6H7_9BACI</name>
<reference evidence="6" key="1">
    <citation type="submission" date="2016-10" db="EMBL/GenBank/DDBJ databases">
        <authorList>
            <person name="Varghese N."/>
            <person name="Submissions S."/>
        </authorList>
    </citation>
    <scope>NUCLEOTIDE SEQUENCE [LARGE SCALE GENOMIC DNA]</scope>
    <source>
        <strain evidence="6">DSM 11706</strain>
    </source>
</reference>
<evidence type="ECO:0000256" key="1">
    <source>
        <dbReference type="ARBA" id="ARBA00001964"/>
    </source>
</evidence>
<evidence type="ECO:0000256" key="3">
    <source>
        <dbReference type="ARBA" id="ARBA00023052"/>
    </source>
</evidence>
<dbReference type="InterPro" id="IPR005475">
    <property type="entry name" value="Transketolase-like_Pyr-bd"/>
</dbReference>
<dbReference type="AlphaFoldDB" id="A0A1I5Z6H7"/>
<dbReference type="InterPro" id="IPR033248">
    <property type="entry name" value="Transketolase_C"/>
</dbReference>
<evidence type="ECO:0000259" key="4">
    <source>
        <dbReference type="SMART" id="SM00861"/>
    </source>
</evidence>
<dbReference type="InterPro" id="IPR029061">
    <property type="entry name" value="THDP-binding"/>
</dbReference>
<dbReference type="STRING" id="126156.SAMN05421670_2442"/>
<evidence type="ECO:0000256" key="2">
    <source>
        <dbReference type="ARBA" id="ARBA00007131"/>
    </source>
</evidence>
<dbReference type="PANTHER" id="PTHR43825">
    <property type="entry name" value="PYRUVATE DEHYDROGENASE E1 COMPONENT"/>
    <property type="match status" value="1"/>
</dbReference>
<dbReference type="OrthoDB" id="9803371at2"/>
<dbReference type="SUPFAM" id="SSF52518">
    <property type="entry name" value="Thiamin diphosphate-binding fold (THDP-binding)"/>
    <property type="match status" value="1"/>
</dbReference>
<dbReference type="Pfam" id="PF02779">
    <property type="entry name" value="Transket_pyr"/>
    <property type="match status" value="1"/>
</dbReference>
<dbReference type="CDD" id="cd07033">
    <property type="entry name" value="TPP_PYR_DXS_TK_like"/>
    <property type="match status" value="1"/>
</dbReference>
<keyword evidence="3" id="KW-0786">Thiamine pyrophosphate</keyword>
<feature type="domain" description="Transketolase-like pyrimidine-binding" evidence="4">
    <location>
        <begin position="3"/>
        <end position="169"/>
    </location>
</feature>
<dbReference type="PANTHER" id="PTHR43825:SF5">
    <property type="entry name" value="HYPOTHETICAL TRANSKETOLASE FAMILY PROTEIN"/>
    <property type="match status" value="1"/>
</dbReference>
<dbReference type="RefSeq" id="WP_093537175.1">
    <property type="nucleotide sequence ID" value="NZ_FOXU01000004.1"/>
</dbReference>
<dbReference type="EMBL" id="FOXU01000004">
    <property type="protein sequence ID" value="SFQ52063.1"/>
    <property type="molecule type" value="Genomic_DNA"/>
</dbReference>
<dbReference type="SUPFAM" id="SSF52922">
    <property type="entry name" value="TK C-terminal domain-like"/>
    <property type="match status" value="1"/>
</dbReference>
<evidence type="ECO:0000313" key="5">
    <source>
        <dbReference type="EMBL" id="SFQ52063.1"/>
    </source>
</evidence>
<dbReference type="FunFam" id="3.40.50.970:FF:000129">
    <property type="entry name" value="Transketolase"/>
    <property type="match status" value="1"/>
</dbReference>
<dbReference type="Gene3D" id="3.40.50.970">
    <property type="match status" value="1"/>
</dbReference>
<organism evidence="5 6">
    <name type="scientific">Psychrobacillus psychrotolerans</name>
    <dbReference type="NCBI Taxonomy" id="126156"/>
    <lineage>
        <taxon>Bacteria</taxon>
        <taxon>Bacillati</taxon>
        <taxon>Bacillota</taxon>
        <taxon>Bacilli</taxon>
        <taxon>Bacillales</taxon>
        <taxon>Bacillaceae</taxon>
        <taxon>Psychrobacillus</taxon>
    </lineage>
</organism>
<proteinExistence type="inferred from homology"/>
<dbReference type="Gene3D" id="3.40.50.920">
    <property type="match status" value="1"/>
</dbReference>
<dbReference type="SMART" id="SM00861">
    <property type="entry name" value="Transket_pyr"/>
    <property type="match status" value="1"/>
</dbReference>
<dbReference type="Proteomes" id="UP000198734">
    <property type="component" value="Unassembled WGS sequence"/>
</dbReference>
<sequence>MSISVRDQFGKQLAKLAKEDSRVLALDGDLGNSTRLDSIEKETADSFLQMGIAEQNMVGVAAGLASVGFQPWVCSFATFLTKRALDQIIVSVAQTNFDVKLVGSYSGLLTSNTGKTHHSLDDIAIMTTIPNMTVIAPGDARETVAAMKAMHRTVGPMYLRLTRDETIPSFLPDEDFEIGKGKTLGEGTDMLVVTTGSTTYRVAEVIKQMEDVSIAHQHFPTLKPFDKELLIEGARKVRQVVTVEEHYKRGGLGSIVSEILSESLPRKIYRIGVPDNFFGCGTDKELLEATGLSVEAIRKSLIDLSLCKKQF</sequence>
<comment type="cofactor">
    <cofactor evidence="1">
        <name>thiamine diphosphate</name>
        <dbReference type="ChEBI" id="CHEBI:58937"/>
    </cofactor>
</comment>
<comment type="similarity">
    <text evidence="2">Belongs to the transketolase family.</text>
</comment>
<gene>
    <name evidence="5" type="ORF">SAMN05421670_2442</name>
</gene>
<dbReference type="Pfam" id="PF02780">
    <property type="entry name" value="Transketolase_C"/>
    <property type="match status" value="1"/>
</dbReference>
<keyword evidence="6" id="KW-1185">Reference proteome</keyword>
<protein>
    <submittedName>
        <fullName evidence="5">Transketolase subunit B</fullName>
    </submittedName>
</protein>
<accession>A0A1I5Z6H7</accession>
<evidence type="ECO:0000313" key="6">
    <source>
        <dbReference type="Proteomes" id="UP000198734"/>
    </source>
</evidence>
<dbReference type="InterPro" id="IPR051157">
    <property type="entry name" value="PDH/Transketolase"/>
</dbReference>
<dbReference type="InterPro" id="IPR009014">
    <property type="entry name" value="Transketo_C/PFOR_II"/>
</dbReference>